<proteinExistence type="predicted"/>
<comment type="subcellular location">
    <subcellularLocation>
        <location evidence="1">Membrane</location>
        <topology evidence="1">Single-pass membrane protein</topology>
    </subcellularLocation>
</comment>
<dbReference type="InterPro" id="IPR006260">
    <property type="entry name" value="TonB/TolA_C"/>
</dbReference>
<evidence type="ECO:0000259" key="8">
    <source>
        <dbReference type="PROSITE" id="PS52015"/>
    </source>
</evidence>
<dbReference type="Pfam" id="PF07007">
    <property type="entry name" value="LprI"/>
    <property type="match status" value="1"/>
</dbReference>
<dbReference type="InterPro" id="IPR037682">
    <property type="entry name" value="TonB_C"/>
</dbReference>
<dbReference type="SUPFAM" id="SSF56112">
    <property type="entry name" value="Protein kinase-like (PK-like)"/>
    <property type="match status" value="1"/>
</dbReference>
<keyword evidence="4 6" id="KW-0472">Membrane</keyword>
<dbReference type="PROSITE" id="PS50011">
    <property type="entry name" value="PROTEIN_KINASE_DOM"/>
    <property type="match status" value="1"/>
</dbReference>
<dbReference type="InterPro" id="IPR000719">
    <property type="entry name" value="Prot_kinase_dom"/>
</dbReference>
<protein>
    <submittedName>
        <fullName evidence="9">TonB family protein</fullName>
    </submittedName>
</protein>
<dbReference type="SUPFAM" id="SSF74653">
    <property type="entry name" value="TolA/TonB C-terminal domain"/>
    <property type="match status" value="1"/>
</dbReference>
<gene>
    <name evidence="9" type="ORF">PBT88_09550</name>
</gene>
<sequence length="995" mass="106208">MSPPPLFAGNRPIRIGARIGKGGEGEVYAIEGVAGHAVKFYTVADVLDRQPKIVAMIRAGLASGSDRVAYPSEVVSDARGMFAGFVMKLVSGHQPIHHLYSTVDRKTHFPSADYRFLVRTAVNVARALAEVHARGCVIGDINHSGILVSDRATVALIDADSFQLSEGGTQYLCAVGTQEYTPPELQGASLTGIVRTPNHDAFGLAVILFQLLFMGRQPFSGSYQAAGEMTLEKAIAEYRFAYSLQRAVGMRPPPATPLLSDFPPPVAQAFETAFDRGTKRPTAVGWIGVLEKLETQLRRCPDNDLHYYPGSAAACPWCRMERASPGLILFLPPLPPQSAATATSTPGVFDLRSVWAAIEAVQLPPATPPDPLLPDMDAVASDAAVAAAGTVTARKGWAIVVLAGSVIGTAVATPALIVWLGLGLVGLIMLFGRPKAARAFHDRALQADRQWTQALADWERRCGGPELAANKKALGEARRQLEALPGELRAQLANYDAHRRDFQLRSHLENHRVSAAKIRGVGPGLKAALASWGIDSALNVSYAAVIRIDGFGQAKATAMDAWRRQVEARFVYDPRPNAADTREKDRINREANHKGAQLREKLGRGANDLRVASQTVLMRWKLVDQPLVRAQAERLQALADDDIVNPTVGARLKRMSSLAWTVLIMAMMAAVFAMSRIQMPVPHPEAPPVAGSTPELPGMQRFDPPKGFVVAPKAGIPTVNAREAPDGDAVVEKLKKGASLLAIGRSIASDGSGWIAFTGSNGTTEFVSEKVLRPADSGAADAAGACAGKSGVAAILCIDPTIRNLDDQLNDSYREMRSRTSGDERRRLVVGERDWLSQRDACAGSPDAVRCLAEAYRNRLAELSATAAVPAPRQGAATQAQDPVPVVAPPAAGAPSVQAPPRPRGGPGGWITPDDYPPGALRAGEAGRVTFTLHVEQSGAVDGCDVVQSSGFADLDQMTCRLVQRRARFAPASDPTGQPIDASWTSSVDWRIPGQ</sequence>
<evidence type="ECO:0000256" key="1">
    <source>
        <dbReference type="ARBA" id="ARBA00004167"/>
    </source>
</evidence>
<dbReference type="RefSeq" id="WP_270078943.1">
    <property type="nucleotide sequence ID" value="NZ_CP115174.1"/>
</dbReference>
<feature type="domain" description="TonB C-terminal" evidence="8">
    <location>
        <begin position="901"/>
        <end position="995"/>
    </location>
</feature>
<evidence type="ECO:0000256" key="6">
    <source>
        <dbReference type="SAM" id="Phobius"/>
    </source>
</evidence>
<feature type="transmembrane region" description="Helical" evidence="6">
    <location>
        <begin position="397"/>
        <end position="430"/>
    </location>
</feature>
<feature type="region of interest" description="Disordered" evidence="5">
    <location>
        <begin position="889"/>
        <end position="909"/>
    </location>
</feature>
<reference evidence="9 10" key="1">
    <citation type="submission" date="2022-12" db="EMBL/GenBank/DDBJ databases">
        <title>Sphingomonas abieness sp. nov., an endophytic bacterium isolated from Abies koreana.</title>
        <authorList>
            <person name="Jiang L."/>
            <person name="Lee J."/>
        </authorList>
    </citation>
    <scope>NUCLEOTIDE SEQUENCE [LARGE SCALE GENOMIC DNA]</scope>
    <source>
        <strain evidence="10">PAMB 00755</strain>
    </source>
</reference>
<keyword evidence="10" id="KW-1185">Reference proteome</keyword>
<evidence type="ECO:0000256" key="3">
    <source>
        <dbReference type="ARBA" id="ARBA00022989"/>
    </source>
</evidence>
<dbReference type="PANTHER" id="PTHR44329">
    <property type="entry name" value="SERINE/THREONINE-PROTEIN KINASE TNNI3K-RELATED"/>
    <property type="match status" value="1"/>
</dbReference>
<dbReference type="Proteomes" id="UP001210865">
    <property type="component" value="Chromosome"/>
</dbReference>
<evidence type="ECO:0000256" key="5">
    <source>
        <dbReference type="SAM" id="MobiDB-lite"/>
    </source>
</evidence>
<evidence type="ECO:0000256" key="2">
    <source>
        <dbReference type="ARBA" id="ARBA00022692"/>
    </source>
</evidence>
<keyword evidence="3 6" id="KW-1133">Transmembrane helix</keyword>
<evidence type="ECO:0000259" key="7">
    <source>
        <dbReference type="PROSITE" id="PS50011"/>
    </source>
</evidence>
<name>A0ABY7NU48_9SPHN</name>
<dbReference type="InterPro" id="IPR011009">
    <property type="entry name" value="Kinase-like_dom_sf"/>
</dbReference>
<dbReference type="InterPro" id="IPR051681">
    <property type="entry name" value="Ser/Thr_Kinases-Pseudokinases"/>
</dbReference>
<feature type="domain" description="Protein kinase" evidence="7">
    <location>
        <begin position="13"/>
        <end position="327"/>
    </location>
</feature>
<dbReference type="PROSITE" id="PS52015">
    <property type="entry name" value="TONB_CTD"/>
    <property type="match status" value="1"/>
</dbReference>
<keyword evidence="2 6" id="KW-0812">Transmembrane</keyword>
<dbReference type="Pfam" id="PF03544">
    <property type="entry name" value="TonB_C"/>
    <property type="match status" value="1"/>
</dbReference>
<organism evidence="9 10">
    <name type="scientific">Sphingomonas abietis</name>
    <dbReference type="NCBI Taxonomy" id="3012344"/>
    <lineage>
        <taxon>Bacteria</taxon>
        <taxon>Pseudomonadati</taxon>
        <taxon>Pseudomonadota</taxon>
        <taxon>Alphaproteobacteria</taxon>
        <taxon>Sphingomonadales</taxon>
        <taxon>Sphingomonadaceae</taxon>
        <taxon>Sphingomonas</taxon>
    </lineage>
</organism>
<dbReference type="Gene3D" id="1.10.510.10">
    <property type="entry name" value="Transferase(Phosphotransferase) domain 1"/>
    <property type="match status" value="1"/>
</dbReference>
<evidence type="ECO:0000256" key="4">
    <source>
        <dbReference type="ARBA" id="ARBA00023136"/>
    </source>
</evidence>
<dbReference type="NCBIfam" id="TIGR01352">
    <property type="entry name" value="tonB_Cterm"/>
    <property type="match status" value="1"/>
</dbReference>
<dbReference type="Pfam" id="PF00069">
    <property type="entry name" value="Pkinase"/>
    <property type="match status" value="1"/>
</dbReference>
<dbReference type="InterPro" id="IPR009739">
    <property type="entry name" value="LprI-like_N"/>
</dbReference>
<dbReference type="Gene3D" id="3.30.1150.10">
    <property type="match status" value="1"/>
</dbReference>
<feature type="transmembrane region" description="Helical" evidence="6">
    <location>
        <begin position="658"/>
        <end position="677"/>
    </location>
</feature>
<feature type="region of interest" description="Disordered" evidence="5">
    <location>
        <begin position="970"/>
        <end position="995"/>
    </location>
</feature>
<accession>A0ABY7NU48</accession>
<dbReference type="EMBL" id="CP115174">
    <property type="protein sequence ID" value="WBO24315.1"/>
    <property type="molecule type" value="Genomic_DNA"/>
</dbReference>
<evidence type="ECO:0000313" key="9">
    <source>
        <dbReference type="EMBL" id="WBO24315.1"/>
    </source>
</evidence>
<evidence type="ECO:0000313" key="10">
    <source>
        <dbReference type="Proteomes" id="UP001210865"/>
    </source>
</evidence>